<dbReference type="EMBL" id="CP073118">
    <property type="protein sequence ID" value="UTG75050.1"/>
    <property type="molecule type" value="Genomic_DNA"/>
</dbReference>
<keyword evidence="3" id="KW-0808">Transferase</keyword>
<dbReference type="PANTHER" id="PTHR33841">
    <property type="entry name" value="DNA METHYLTRANSFERASE YEEA-RELATED"/>
    <property type="match status" value="1"/>
</dbReference>
<dbReference type="AlphaFoldDB" id="A0A9X9N6B9"/>
<keyword evidence="2 6" id="KW-0489">Methyltransferase</keyword>
<evidence type="ECO:0000313" key="7">
    <source>
        <dbReference type="Proteomes" id="UP001057336"/>
    </source>
</evidence>
<dbReference type="GO" id="GO:0009007">
    <property type="term" value="F:site-specific DNA-methyltransferase (adenine-specific) activity"/>
    <property type="evidence" value="ECO:0007669"/>
    <property type="project" value="UniProtKB-EC"/>
</dbReference>
<evidence type="ECO:0000256" key="3">
    <source>
        <dbReference type="ARBA" id="ARBA00022679"/>
    </source>
</evidence>
<evidence type="ECO:0000313" key="6">
    <source>
        <dbReference type="EMBL" id="UTG75050.1"/>
    </source>
</evidence>
<evidence type="ECO:0000256" key="4">
    <source>
        <dbReference type="ARBA" id="ARBA00047942"/>
    </source>
</evidence>
<evidence type="ECO:0000259" key="5">
    <source>
        <dbReference type="Pfam" id="PF20473"/>
    </source>
</evidence>
<sequence>MGQHYTSVPNIMKAIKPLFLDDLQTAFQDIFKRYPSNEGRLKALYSLSMRLGNIKIFDPACGSGNFLIIAYKELRRLEIEIFKAVKEIDSNAIFSSQIRLDQFYGIELDDFAHEIAMLSLWLAEHQMNLAHENELGNSLPTLPLKSGGNIKAANSLRENWEAFCPAATALKTKSISSAIPVWRLKFARRGTKRRYGYGF</sequence>
<dbReference type="PANTHER" id="PTHR33841:SF1">
    <property type="entry name" value="DNA METHYLTRANSFERASE A"/>
    <property type="match status" value="1"/>
</dbReference>
<protein>
    <recommendedName>
        <fullName evidence="1">site-specific DNA-methyltransferase (adenine-specific)</fullName>
        <ecNumber evidence="1">2.1.1.72</ecNumber>
    </recommendedName>
</protein>
<dbReference type="InterPro" id="IPR029063">
    <property type="entry name" value="SAM-dependent_MTases_sf"/>
</dbReference>
<comment type="catalytic activity">
    <reaction evidence="4">
        <text>a 2'-deoxyadenosine in DNA + S-adenosyl-L-methionine = an N(6)-methyl-2'-deoxyadenosine in DNA + S-adenosyl-L-homocysteine + H(+)</text>
        <dbReference type="Rhea" id="RHEA:15197"/>
        <dbReference type="Rhea" id="RHEA-COMP:12418"/>
        <dbReference type="Rhea" id="RHEA-COMP:12419"/>
        <dbReference type="ChEBI" id="CHEBI:15378"/>
        <dbReference type="ChEBI" id="CHEBI:57856"/>
        <dbReference type="ChEBI" id="CHEBI:59789"/>
        <dbReference type="ChEBI" id="CHEBI:90615"/>
        <dbReference type="ChEBI" id="CHEBI:90616"/>
        <dbReference type="EC" id="2.1.1.72"/>
    </reaction>
</comment>
<dbReference type="InterPro" id="IPR046816">
    <property type="entry name" value="MmeI_Mtase"/>
</dbReference>
<dbReference type="Pfam" id="PF20473">
    <property type="entry name" value="MmeI_Mtase"/>
    <property type="match status" value="1"/>
</dbReference>
<gene>
    <name evidence="6" type="ORF">KCG53_06680</name>
</gene>
<dbReference type="EC" id="2.1.1.72" evidence="1"/>
<dbReference type="InterPro" id="IPR050953">
    <property type="entry name" value="N4_N6_ade-DNA_methylase"/>
</dbReference>
<dbReference type="Proteomes" id="UP001057336">
    <property type="component" value="Chromosome"/>
</dbReference>
<reference evidence="6" key="1">
    <citation type="submission" date="2021-04" db="EMBL/GenBank/DDBJ databases">
        <title>Characterizing Neisseria spp. as novel respiratory pathobionts in bronchiectasis.</title>
        <authorList>
            <person name="Li L."/>
            <person name="Mac Aogain M."/>
            <person name="Xu T."/>
            <person name="Jaggi T.K."/>
            <person name="Chan L.Y."/>
            <person name="Keir H.R."/>
            <person name="Dicker A.J."/>
            <person name="Qu J."/>
            <person name="Liu Y."/>
            <person name="Chen H.S."/>
            <person name="Koh M.S."/>
            <person name="Ong T.H."/>
            <person name="Lim A.Y.H."/>
            <person name="Abisheganaden J."/>
            <person name="Low T.B."/>
            <person name="Oliver B.G."/>
            <person name="Tan N.S."/>
            <person name="Fang M."/>
            <person name="Chalmers J.D."/>
            <person name="Chotirmall S.H."/>
        </authorList>
    </citation>
    <scope>NUCLEOTIDE SEQUENCE</scope>
    <source>
        <strain evidence="6">CG0073</strain>
    </source>
</reference>
<proteinExistence type="predicted"/>
<organism evidence="6 7">
    <name type="scientific">Neisseria subflava</name>
    <dbReference type="NCBI Taxonomy" id="28449"/>
    <lineage>
        <taxon>Bacteria</taxon>
        <taxon>Pseudomonadati</taxon>
        <taxon>Pseudomonadota</taxon>
        <taxon>Betaproteobacteria</taxon>
        <taxon>Neisseriales</taxon>
        <taxon>Neisseriaceae</taxon>
        <taxon>Neisseria</taxon>
    </lineage>
</organism>
<accession>A0A9X9N6B9</accession>
<dbReference type="Gene3D" id="3.40.50.150">
    <property type="entry name" value="Vaccinia Virus protein VP39"/>
    <property type="match status" value="1"/>
</dbReference>
<evidence type="ECO:0000256" key="1">
    <source>
        <dbReference type="ARBA" id="ARBA00011900"/>
    </source>
</evidence>
<dbReference type="GO" id="GO:0032259">
    <property type="term" value="P:methylation"/>
    <property type="evidence" value="ECO:0007669"/>
    <property type="project" value="UniProtKB-KW"/>
</dbReference>
<evidence type="ECO:0000256" key="2">
    <source>
        <dbReference type="ARBA" id="ARBA00022603"/>
    </source>
</evidence>
<name>A0A9X9N6B9_NEISU</name>
<feature type="domain" description="MmeI-like DNA-methyltransferase" evidence="5">
    <location>
        <begin position="40"/>
        <end position="168"/>
    </location>
</feature>
<dbReference type="SUPFAM" id="SSF53335">
    <property type="entry name" value="S-adenosyl-L-methionine-dependent methyltransferases"/>
    <property type="match status" value="1"/>
</dbReference>